<dbReference type="AlphaFoldDB" id="A0ABD5PUG5"/>
<dbReference type="InterPro" id="IPR031803">
    <property type="entry name" value="BAT_GAF/HTH-assoc"/>
</dbReference>
<dbReference type="InterPro" id="IPR013324">
    <property type="entry name" value="RNA_pol_sigma_r3/r4-like"/>
</dbReference>
<dbReference type="PROSITE" id="PS50112">
    <property type="entry name" value="PAS"/>
    <property type="match status" value="3"/>
</dbReference>
<dbReference type="Pfam" id="PF08448">
    <property type="entry name" value="PAS_4"/>
    <property type="match status" value="2"/>
</dbReference>
<dbReference type="Gene3D" id="3.30.450.20">
    <property type="entry name" value="PAS domain"/>
    <property type="match status" value="3"/>
</dbReference>
<dbReference type="InterPro" id="IPR001610">
    <property type="entry name" value="PAC"/>
</dbReference>
<dbReference type="InterPro" id="IPR052155">
    <property type="entry name" value="Biofilm_reg_signaling"/>
</dbReference>
<dbReference type="Pfam" id="PF13185">
    <property type="entry name" value="GAF_2"/>
    <property type="match status" value="1"/>
</dbReference>
<keyword evidence="2" id="KW-0804">Transcription</keyword>
<proteinExistence type="predicted"/>
<evidence type="ECO:0000256" key="1">
    <source>
        <dbReference type="ARBA" id="ARBA00023015"/>
    </source>
</evidence>
<dbReference type="EMBL" id="JBHSFA010000011">
    <property type="protein sequence ID" value="MFC4544168.1"/>
    <property type="molecule type" value="Genomic_DNA"/>
</dbReference>
<dbReference type="InterPro" id="IPR000014">
    <property type="entry name" value="PAS"/>
</dbReference>
<feature type="domain" description="PAS" evidence="3">
    <location>
        <begin position="29"/>
        <end position="86"/>
    </location>
</feature>
<keyword evidence="1" id="KW-0805">Transcription regulation</keyword>
<organism evidence="5 6">
    <name type="scientific">Halosolutus amylolyticus</name>
    <dbReference type="NCBI Taxonomy" id="2932267"/>
    <lineage>
        <taxon>Archaea</taxon>
        <taxon>Methanobacteriati</taxon>
        <taxon>Methanobacteriota</taxon>
        <taxon>Stenosarchaea group</taxon>
        <taxon>Halobacteria</taxon>
        <taxon>Halobacteriales</taxon>
        <taxon>Natrialbaceae</taxon>
        <taxon>Halosolutus</taxon>
    </lineage>
</organism>
<dbReference type="PANTHER" id="PTHR44757">
    <property type="entry name" value="DIGUANYLATE CYCLASE DGCP"/>
    <property type="match status" value="1"/>
</dbReference>
<reference evidence="5 6" key="1">
    <citation type="journal article" date="2019" name="Int. J. Syst. Evol. Microbiol.">
        <title>The Global Catalogue of Microorganisms (GCM) 10K type strain sequencing project: providing services to taxonomists for standard genome sequencing and annotation.</title>
        <authorList>
            <consortium name="The Broad Institute Genomics Platform"/>
            <consortium name="The Broad Institute Genome Sequencing Center for Infectious Disease"/>
            <person name="Wu L."/>
            <person name="Ma J."/>
        </authorList>
    </citation>
    <scope>NUCLEOTIDE SEQUENCE [LARGE SCALE GENOMIC DNA]</scope>
    <source>
        <strain evidence="5 6">WLHS5</strain>
    </source>
</reference>
<dbReference type="SMART" id="SM00091">
    <property type="entry name" value="PAS"/>
    <property type="match status" value="3"/>
</dbReference>
<dbReference type="Proteomes" id="UP001595898">
    <property type="component" value="Unassembled WGS sequence"/>
</dbReference>
<dbReference type="NCBIfam" id="TIGR00229">
    <property type="entry name" value="sensory_box"/>
    <property type="match status" value="3"/>
</dbReference>
<dbReference type="InterPro" id="IPR007050">
    <property type="entry name" value="HTH_bacterioopsin"/>
</dbReference>
<feature type="domain" description="PAC" evidence="4">
    <location>
        <begin position="215"/>
        <end position="267"/>
    </location>
</feature>
<evidence type="ECO:0000313" key="5">
    <source>
        <dbReference type="EMBL" id="MFC4544168.1"/>
    </source>
</evidence>
<dbReference type="PROSITE" id="PS50113">
    <property type="entry name" value="PAC"/>
    <property type="match status" value="2"/>
</dbReference>
<dbReference type="InterPro" id="IPR013767">
    <property type="entry name" value="PAS_fold"/>
</dbReference>
<dbReference type="SMART" id="SM00086">
    <property type="entry name" value="PAC"/>
    <property type="match status" value="3"/>
</dbReference>
<protein>
    <submittedName>
        <fullName evidence="5">PAS domain S-box protein</fullName>
    </submittedName>
</protein>
<dbReference type="InterPro" id="IPR035965">
    <property type="entry name" value="PAS-like_dom_sf"/>
</dbReference>
<comment type="caution">
    <text evidence="5">The sequence shown here is derived from an EMBL/GenBank/DDBJ whole genome shotgun (WGS) entry which is preliminary data.</text>
</comment>
<dbReference type="SUPFAM" id="SSF88659">
    <property type="entry name" value="Sigma3 and sigma4 domains of RNA polymerase sigma factors"/>
    <property type="match status" value="1"/>
</dbReference>
<dbReference type="RefSeq" id="WP_250140910.1">
    <property type="nucleotide sequence ID" value="NZ_JALIQP010000003.1"/>
</dbReference>
<dbReference type="InterPro" id="IPR003018">
    <property type="entry name" value="GAF"/>
</dbReference>
<dbReference type="Gene3D" id="3.30.450.40">
    <property type="match status" value="1"/>
</dbReference>
<feature type="domain" description="PAC" evidence="4">
    <location>
        <begin position="341"/>
        <end position="393"/>
    </location>
</feature>
<evidence type="ECO:0000259" key="3">
    <source>
        <dbReference type="PROSITE" id="PS50112"/>
    </source>
</evidence>
<dbReference type="Pfam" id="PF00989">
    <property type="entry name" value="PAS"/>
    <property type="match status" value="1"/>
</dbReference>
<dbReference type="InterPro" id="IPR013656">
    <property type="entry name" value="PAS_4"/>
</dbReference>
<keyword evidence="6" id="KW-1185">Reference proteome</keyword>
<dbReference type="SUPFAM" id="SSF55781">
    <property type="entry name" value="GAF domain-like"/>
    <property type="match status" value="1"/>
</dbReference>
<dbReference type="Pfam" id="PF15915">
    <property type="entry name" value="BAT"/>
    <property type="match status" value="1"/>
</dbReference>
<dbReference type="InterPro" id="IPR029016">
    <property type="entry name" value="GAF-like_dom_sf"/>
</dbReference>
<gene>
    <name evidence="5" type="ORF">ACFO5R_19765</name>
</gene>
<dbReference type="PANTHER" id="PTHR44757:SF2">
    <property type="entry name" value="BIOFILM ARCHITECTURE MAINTENANCE PROTEIN MBAA"/>
    <property type="match status" value="1"/>
</dbReference>
<feature type="domain" description="PAS" evidence="3">
    <location>
        <begin position="268"/>
        <end position="338"/>
    </location>
</feature>
<evidence type="ECO:0000259" key="4">
    <source>
        <dbReference type="PROSITE" id="PS50113"/>
    </source>
</evidence>
<sequence length="786" mass="86876">MTDTDRTGGPDEFPVEARRVANLVPNCAIYVLDRDGYVAVWSEAASRLTGYPQSDAVGIHYEQFFPDPVREEDRAEQLLSEAAADEQVRTEGWRRKRDGSLYRAREVLAVVRDGDSAAANGYVVVTHDVTVEHEQADALRTEKAVVESILDAQPDILYAFDRDDTLLHWNDRLETVTGYDPDDLADMGPLAFVAPEDRDRIGEAIDRILEAGDRVALEGTLLTAAGERLPYEFNSAPIVDEHGTVLGFTGVGRDVSDRRARERELREERAFTESVFAAQPDIVYAFDADGTFRKWNEQVPAVTGYSDAELAEMEPDEFVPPEDRDRIGEAIDRILEAGEQTTAEAELLTKDGTRIPYEFSGARMRAEDGTVLGFTGVGRDVSDRKARERELERIDQLNGVIRAINDELVSVETRRELERAIVEAFVTVDSIAGAVVGTYDAPDGFDPRVQAGGDVPADAGLLPEPAEASAVDPADIAGERERVATRRHLQEDPIDEWRAVADEDGYRAVVAVPFVAERRLVGMLGLYASVPDAFDDREREILQEFGGTIGHAINAMAVRRLLYADTVVELEFEATDRGDVCIDLSREGDCRLSIDHLLPLTDEVFVYYLTASGIDADRFRDLATARPEIGELRRIDGDPTAHRWEVEIHGSTIAAFLTEYGARVRSQEIDGGVATLVVEASPDTAVRELTDAFQSTYPETTLVAKRTVERPLDAGGDFGSAIDPDLTEKQRTALEAAYYGGYFEWPSRQSDAGDVADRLGIARQTFHQHLRVAEAKLLEAYLEDGT</sequence>
<dbReference type="SUPFAM" id="SSF55785">
    <property type="entry name" value="PYP-like sensor domain (PAS domain)"/>
    <property type="match status" value="3"/>
</dbReference>
<accession>A0ABD5PUG5</accession>
<dbReference type="InterPro" id="IPR000700">
    <property type="entry name" value="PAS-assoc_C"/>
</dbReference>
<evidence type="ECO:0000313" key="6">
    <source>
        <dbReference type="Proteomes" id="UP001595898"/>
    </source>
</evidence>
<feature type="domain" description="PAS" evidence="3">
    <location>
        <begin position="142"/>
        <end position="212"/>
    </location>
</feature>
<dbReference type="CDD" id="cd00130">
    <property type="entry name" value="PAS"/>
    <property type="match status" value="3"/>
</dbReference>
<dbReference type="Pfam" id="PF04967">
    <property type="entry name" value="HTH_10"/>
    <property type="match status" value="1"/>
</dbReference>
<name>A0ABD5PUG5_9EURY</name>
<evidence type="ECO:0000256" key="2">
    <source>
        <dbReference type="ARBA" id="ARBA00023163"/>
    </source>
</evidence>